<evidence type="ECO:0000313" key="5">
    <source>
        <dbReference type="EMBL" id="TNM89834.1"/>
    </source>
</evidence>
<keyword evidence="2" id="KW-0347">Helicase</keyword>
<feature type="domain" description="ATP-dependent rRNA helicase SPB4-like C-terminal extension" evidence="4">
    <location>
        <begin position="82"/>
        <end position="147"/>
    </location>
</feature>
<dbReference type="AlphaFoldDB" id="A0A4Z2BBN6"/>
<evidence type="ECO:0000256" key="3">
    <source>
        <dbReference type="SAM" id="MobiDB-lite"/>
    </source>
</evidence>
<protein>
    <recommendedName>
        <fullName evidence="4">ATP-dependent rRNA helicase SPB4-like C-terminal extension domain-containing protein</fullName>
    </recommendedName>
</protein>
<keyword evidence="2" id="KW-0067">ATP-binding</keyword>
<feature type="compositionally biased region" description="Basic residues" evidence="3">
    <location>
        <begin position="156"/>
        <end position="166"/>
    </location>
</feature>
<dbReference type="Proteomes" id="UP000516260">
    <property type="component" value="Chromosome 4"/>
</dbReference>
<keyword evidence="6" id="KW-1185">Reference proteome</keyword>
<name>A0A4Z2BBN6_9TELE</name>
<accession>A0A4Z2BBN6</accession>
<evidence type="ECO:0000256" key="1">
    <source>
        <dbReference type="ARBA" id="ARBA00022801"/>
    </source>
</evidence>
<evidence type="ECO:0000313" key="6">
    <source>
        <dbReference type="Proteomes" id="UP000516260"/>
    </source>
</evidence>
<reference evidence="5 6" key="1">
    <citation type="submission" date="2019-04" db="EMBL/GenBank/DDBJ databases">
        <title>The sequence and de novo assembly of Takifugu bimaculatus genome using PacBio and Hi-C technologies.</title>
        <authorList>
            <person name="Xu P."/>
            <person name="Liu B."/>
            <person name="Zhou Z."/>
        </authorList>
    </citation>
    <scope>NUCLEOTIDE SEQUENCE [LARGE SCALE GENOMIC DNA]</scope>
    <source>
        <strain evidence="5">TB-2018</strain>
        <tissue evidence="5">Muscle</tissue>
    </source>
</reference>
<keyword evidence="1" id="KW-0378">Hydrolase</keyword>
<keyword evidence="2" id="KW-0547">Nucleotide-binding</keyword>
<feature type="compositionally biased region" description="Basic and acidic residues" evidence="3">
    <location>
        <begin position="207"/>
        <end position="216"/>
    </location>
</feature>
<dbReference type="GO" id="GO:0004386">
    <property type="term" value="F:helicase activity"/>
    <property type="evidence" value="ECO:0007669"/>
    <property type="project" value="UniProtKB-KW"/>
</dbReference>
<evidence type="ECO:0000256" key="2">
    <source>
        <dbReference type="ARBA" id="ARBA00022806"/>
    </source>
</evidence>
<proteinExistence type="predicted"/>
<comment type="caution">
    <text evidence="5">The sequence shown here is derived from an EMBL/GenBank/DDBJ whole genome shotgun (WGS) entry which is preliminary data.</text>
</comment>
<evidence type="ECO:0000259" key="4">
    <source>
        <dbReference type="SMART" id="SM01178"/>
    </source>
</evidence>
<dbReference type="SMART" id="SM01178">
    <property type="entry name" value="DUF4217"/>
    <property type="match status" value="1"/>
</dbReference>
<dbReference type="GO" id="GO:0016787">
    <property type="term" value="F:hydrolase activity"/>
    <property type="evidence" value="ECO:0007669"/>
    <property type="project" value="UniProtKB-KW"/>
</dbReference>
<organism evidence="5 6">
    <name type="scientific">Takifugu bimaculatus</name>
    <dbReference type="NCBI Taxonomy" id="433685"/>
    <lineage>
        <taxon>Eukaryota</taxon>
        <taxon>Metazoa</taxon>
        <taxon>Chordata</taxon>
        <taxon>Craniata</taxon>
        <taxon>Vertebrata</taxon>
        <taxon>Euteleostomi</taxon>
        <taxon>Actinopterygii</taxon>
        <taxon>Neopterygii</taxon>
        <taxon>Teleostei</taxon>
        <taxon>Neoteleostei</taxon>
        <taxon>Acanthomorphata</taxon>
        <taxon>Eupercaria</taxon>
        <taxon>Tetraodontiformes</taxon>
        <taxon>Tetradontoidea</taxon>
        <taxon>Tetraodontidae</taxon>
        <taxon>Takifugu</taxon>
    </lineage>
</organism>
<dbReference type="Pfam" id="PF13959">
    <property type="entry name" value="CTE_SPB4"/>
    <property type="match status" value="1"/>
</dbReference>
<dbReference type="EMBL" id="SWLE01000017">
    <property type="protein sequence ID" value="TNM89834.1"/>
    <property type="molecule type" value="Genomic_DNA"/>
</dbReference>
<feature type="region of interest" description="Disordered" evidence="3">
    <location>
        <begin position="145"/>
        <end position="216"/>
    </location>
</feature>
<dbReference type="InterPro" id="IPR025313">
    <property type="entry name" value="SPB4-like_CTE"/>
</dbReference>
<sequence>MCTVSAVQHVSERRGTASSSLLQQRTAFIEELANHNISLSEIKLLDILSSLMMDDTYKGRGKYHSKSSSRALEQETRERATVLQTEFETFVHSDVVSVHAARTALQSFLRAYTTYPAHLKHIFHIRSLHLGHTAKSFGLREAPQALSTANHPPGGRAKHHSRRRNQNRPDRQVTPSGRSRELQLLRSEFSSGMEGRKKKKKATFGQHGEEDKCAND</sequence>
<gene>
    <name evidence="5" type="ORF">fugu_004068</name>
</gene>